<organism evidence="2 3">
    <name type="scientific">Lactobacillus porci</name>
    <dbReference type="NCBI Taxonomy" id="2012477"/>
    <lineage>
        <taxon>Bacteria</taxon>
        <taxon>Bacillati</taxon>
        <taxon>Bacillota</taxon>
        <taxon>Bacilli</taxon>
        <taxon>Lactobacillales</taxon>
        <taxon>Lactobacillaceae</taxon>
        <taxon>Lactobacillus</taxon>
    </lineage>
</organism>
<keyword evidence="3" id="KW-1185">Reference proteome</keyword>
<reference evidence="2 3" key="1">
    <citation type="submission" date="2019-08" db="EMBL/GenBank/DDBJ databases">
        <title>In-depth cultivation of the pig gut microbiome towards novel bacterial diversity and tailored functional studies.</title>
        <authorList>
            <person name="Wylensek D."/>
            <person name="Hitch T.C.A."/>
            <person name="Clavel T."/>
        </authorList>
    </citation>
    <scope>NUCLEOTIDE SEQUENCE [LARGE SCALE GENOMIC DNA]</scope>
    <source>
        <strain evidence="2 3">Bifido-178-WT-2B</strain>
    </source>
</reference>
<keyword evidence="1" id="KW-0812">Transmembrane</keyword>
<dbReference type="RefSeq" id="WP_154548854.1">
    <property type="nucleotide sequence ID" value="NZ_VUMX01000015.1"/>
</dbReference>
<keyword evidence="1" id="KW-0472">Membrane</keyword>
<name>A0A6A8MEM1_9LACO</name>
<sequence length="72" mass="7746">MWGVILTAILYFVQRSMNRPNDWLNFIPVYISGCGTAEAVVCDLRNSSKLIMAAAATIVGIILAVVFATLAA</sequence>
<protein>
    <submittedName>
        <fullName evidence="2">Uncharacterized protein</fullName>
    </submittedName>
</protein>
<feature type="transmembrane region" description="Helical" evidence="1">
    <location>
        <begin position="50"/>
        <end position="71"/>
    </location>
</feature>
<accession>A0A6A8MEM1</accession>
<keyword evidence="1" id="KW-1133">Transmembrane helix</keyword>
<evidence type="ECO:0000256" key="1">
    <source>
        <dbReference type="SAM" id="Phobius"/>
    </source>
</evidence>
<dbReference type="Proteomes" id="UP000438120">
    <property type="component" value="Unassembled WGS sequence"/>
</dbReference>
<comment type="caution">
    <text evidence="2">The sequence shown here is derived from an EMBL/GenBank/DDBJ whole genome shotgun (WGS) entry which is preliminary data.</text>
</comment>
<dbReference type="EMBL" id="VUMX01000015">
    <property type="protein sequence ID" value="MST87248.1"/>
    <property type="molecule type" value="Genomic_DNA"/>
</dbReference>
<evidence type="ECO:0000313" key="2">
    <source>
        <dbReference type="EMBL" id="MST87248.1"/>
    </source>
</evidence>
<dbReference type="AlphaFoldDB" id="A0A6A8MEM1"/>
<evidence type="ECO:0000313" key="3">
    <source>
        <dbReference type="Proteomes" id="UP000438120"/>
    </source>
</evidence>
<proteinExistence type="predicted"/>
<gene>
    <name evidence="2" type="ORF">FYJ62_06270</name>
</gene>